<evidence type="ECO:0000259" key="3">
    <source>
        <dbReference type="SMART" id="SM00050"/>
    </source>
</evidence>
<dbReference type="SUPFAM" id="SSF57552">
    <property type="entry name" value="Blood coagulation inhibitor (disintegrin)"/>
    <property type="match status" value="1"/>
</dbReference>
<feature type="chain" id="PRO_5026742416" description="Disintegrin domain-containing protein" evidence="2">
    <location>
        <begin position="41"/>
        <end position="226"/>
    </location>
</feature>
<evidence type="ECO:0000256" key="1">
    <source>
        <dbReference type="ARBA" id="ARBA00022729"/>
    </source>
</evidence>
<feature type="signal peptide" evidence="2">
    <location>
        <begin position="1"/>
        <end position="40"/>
    </location>
</feature>
<dbReference type="PANTHER" id="PTHR33227:SF48">
    <property type="entry name" value="STIGMA-SPECIFIC STIG1-LIKE PROTEIN 4"/>
    <property type="match status" value="1"/>
</dbReference>
<organism evidence="4">
    <name type="scientific">uncultured Thermomicrobiales bacterium</name>
    <dbReference type="NCBI Taxonomy" id="1645740"/>
    <lineage>
        <taxon>Bacteria</taxon>
        <taxon>Pseudomonadati</taxon>
        <taxon>Thermomicrobiota</taxon>
        <taxon>Thermomicrobia</taxon>
        <taxon>Thermomicrobiales</taxon>
        <taxon>environmental samples</taxon>
    </lineage>
</organism>
<sequence>MDGNRFDRLSRTLATMSRRRAVGSLAAGSLLLLYPRRAAAACVEGTVNQFACGTQACINGQFEDFFEDPGTVCRPAAGECDVAEVCSGSSFGCPVDRKKTNGARCSSDGDACTDDICQNGACVHVSNTAACADDGNVCTADICANGICTHPALNDDTPCPAGACCNGECVDTGTDKANCGACGRACGAGRSCCKGACVKLASDKRNCGRCGRRCRGGERCRDGRCR</sequence>
<gene>
    <name evidence="4" type="ORF">AVDCRST_MAG59-993</name>
</gene>
<accession>A0A6J4U7Z9</accession>
<dbReference type="EMBL" id="CADCWF010000057">
    <property type="protein sequence ID" value="CAA9542865.1"/>
    <property type="molecule type" value="Genomic_DNA"/>
</dbReference>
<dbReference type="PANTHER" id="PTHR33227">
    <property type="entry name" value="STIGMA-SPECIFIC STIG1-LIKE PROTEIN 3"/>
    <property type="match status" value="1"/>
</dbReference>
<dbReference type="InterPro" id="IPR001762">
    <property type="entry name" value="Disintegrin_dom"/>
</dbReference>
<reference evidence="4" key="1">
    <citation type="submission" date="2020-02" db="EMBL/GenBank/DDBJ databases">
        <authorList>
            <person name="Meier V. D."/>
        </authorList>
    </citation>
    <scope>NUCLEOTIDE SEQUENCE</scope>
    <source>
        <strain evidence="4">AVDCRST_MAG59</strain>
    </source>
</reference>
<keyword evidence="1 2" id="KW-0732">Signal</keyword>
<dbReference type="InterPro" id="IPR006969">
    <property type="entry name" value="Stig-like"/>
</dbReference>
<proteinExistence type="predicted"/>
<evidence type="ECO:0000313" key="4">
    <source>
        <dbReference type="EMBL" id="CAA9542865.1"/>
    </source>
</evidence>
<name>A0A6J4U7Z9_9BACT</name>
<feature type="domain" description="Disintegrin" evidence="3">
    <location>
        <begin position="52"/>
        <end position="99"/>
    </location>
</feature>
<dbReference type="Gene3D" id="4.10.70.10">
    <property type="entry name" value="Disintegrin domain"/>
    <property type="match status" value="1"/>
</dbReference>
<dbReference type="SMART" id="SM00050">
    <property type="entry name" value="DISIN"/>
    <property type="match status" value="1"/>
</dbReference>
<dbReference type="AlphaFoldDB" id="A0A6J4U7Z9"/>
<protein>
    <recommendedName>
        <fullName evidence="3">Disintegrin domain-containing protein</fullName>
    </recommendedName>
</protein>
<dbReference type="InterPro" id="IPR036436">
    <property type="entry name" value="Disintegrin_dom_sf"/>
</dbReference>
<dbReference type="Pfam" id="PF04885">
    <property type="entry name" value="Stig1"/>
    <property type="match status" value="1"/>
</dbReference>
<evidence type="ECO:0000256" key="2">
    <source>
        <dbReference type="SAM" id="SignalP"/>
    </source>
</evidence>